<evidence type="ECO:0000313" key="2">
    <source>
        <dbReference type="Proteomes" id="UP001185331"/>
    </source>
</evidence>
<proteinExistence type="predicted"/>
<reference evidence="1" key="1">
    <citation type="submission" date="2023-07" db="EMBL/GenBank/DDBJ databases">
        <title>Sorghum-associated microbial communities from plants grown in Nebraska, USA.</title>
        <authorList>
            <person name="Schachtman D."/>
        </authorList>
    </citation>
    <scope>NUCLEOTIDE SEQUENCE</scope>
    <source>
        <strain evidence="1">BE330</strain>
    </source>
</reference>
<sequence length="107" mass="12060">MRVADLMETLDVANATDVRTSFSLREDTWTVHLTRDRVTTTGTGQSFEEAMVEAALEAHIGDHDYRAPMNAPGLTGAQLRAWRAELYGRVQLTPTGEYRGEYRPYEP</sequence>
<dbReference type="EMBL" id="JAVDQK010000005">
    <property type="protein sequence ID" value="MDR6218666.1"/>
    <property type="molecule type" value="Genomic_DNA"/>
</dbReference>
<comment type="caution">
    <text evidence="1">The sequence shown here is derived from an EMBL/GenBank/DDBJ whole genome shotgun (WGS) entry which is preliminary data.</text>
</comment>
<dbReference type="AlphaFoldDB" id="A0AAE3XCA5"/>
<organism evidence="1 2">
    <name type="scientific">Deinococcus soli</name>
    <name type="common">ex Cha et al. 2016</name>
    <dbReference type="NCBI Taxonomy" id="1309411"/>
    <lineage>
        <taxon>Bacteria</taxon>
        <taxon>Thermotogati</taxon>
        <taxon>Deinococcota</taxon>
        <taxon>Deinococci</taxon>
        <taxon>Deinococcales</taxon>
        <taxon>Deinococcaceae</taxon>
        <taxon>Deinococcus</taxon>
    </lineage>
</organism>
<name>A0AAE3XCA5_9DEIO</name>
<protein>
    <submittedName>
        <fullName evidence="1">Uncharacterized protein</fullName>
    </submittedName>
</protein>
<dbReference type="Proteomes" id="UP001185331">
    <property type="component" value="Unassembled WGS sequence"/>
</dbReference>
<gene>
    <name evidence="1" type="ORF">J2Y00_002263</name>
</gene>
<evidence type="ECO:0000313" key="1">
    <source>
        <dbReference type="EMBL" id="MDR6218666.1"/>
    </source>
</evidence>
<accession>A0AAE3XCA5</accession>
<dbReference type="RefSeq" id="WP_309853152.1">
    <property type="nucleotide sequence ID" value="NZ_JAVDQJ010000004.1"/>
</dbReference>